<protein>
    <submittedName>
        <fullName evidence="1">Uncharacterized protein</fullName>
    </submittedName>
</protein>
<dbReference type="AlphaFoldDB" id="A0A653BRU3"/>
<evidence type="ECO:0000313" key="1">
    <source>
        <dbReference type="EMBL" id="VEN38324.1"/>
    </source>
</evidence>
<dbReference type="Proteomes" id="UP000410492">
    <property type="component" value="Unassembled WGS sequence"/>
</dbReference>
<dbReference type="EMBL" id="CAACVG010004347">
    <property type="protein sequence ID" value="VEN38324.1"/>
    <property type="molecule type" value="Genomic_DNA"/>
</dbReference>
<name>A0A653BRU3_CALMS</name>
<accession>A0A653BRU3</accession>
<keyword evidence="2" id="KW-1185">Reference proteome</keyword>
<sequence length="43" mass="5066">MYYLKNTSGKESKQYLSRGSWKALLNQILHFVLQHLQRSKVNG</sequence>
<proteinExistence type="predicted"/>
<organism evidence="1 2">
    <name type="scientific">Callosobruchus maculatus</name>
    <name type="common">Southern cowpea weevil</name>
    <name type="synonym">Pulse bruchid</name>
    <dbReference type="NCBI Taxonomy" id="64391"/>
    <lineage>
        <taxon>Eukaryota</taxon>
        <taxon>Metazoa</taxon>
        <taxon>Ecdysozoa</taxon>
        <taxon>Arthropoda</taxon>
        <taxon>Hexapoda</taxon>
        <taxon>Insecta</taxon>
        <taxon>Pterygota</taxon>
        <taxon>Neoptera</taxon>
        <taxon>Endopterygota</taxon>
        <taxon>Coleoptera</taxon>
        <taxon>Polyphaga</taxon>
        <taxon>Cucujiformia</taxon>
        <taxon>Chrysomeloidea</taxon>
        <taxon>Chrysomelidae</taxon>
        <taxon>Bruchinae</taxon>
        <taxon>Bruchini</taxon>
        <taxon>Callosobruchus</taxon>
    </lineage>
</organism>
<gene>
    <name evidence="1" type="ORF">CALMAC_LOCUS3256</name>
</gene>
<reference evidence="1 2" key="1">
    <citation type="submission" date="2019-01" db="EMBL/GenBank/DDBJ databases">
        <authorList>
            <person name="Sayadi A."/>
        </authorList>
    </citation>
    <scope>NUCLEOTIDE SEQUENCE [LARGE SCALE GENOMIC DNA]</scope>
</reference>
<evidence type="ECO:0000313" key="2">
    <source>
        <dbReference type="Proteomes" id="UP000410492"/>
    </source>
</evidence>